<keyword evidence="2" id="KW-0732">Signal</keyword>
<proteinExistence type="predicted"/>
<sequence length="121" mass="13384">MKTLLKALFVVGLVVLHLHVDAKRFISEETKKAKFDYQIGRKLEEENAIDDSKPDGIPKTSGTYGNPITGSLPSVDANHGTKTDNTATNNNSDDEKNDAYGKYGNPFGSTTRTHRDRRPPH</sequence>
<accession>A0AAP0S7D1</accession>
<gene>
    <name evidence="3" type="ORF">L1049_020042</name>
</gene>
<dbReference type="EMBL" id="JBBPBK010000001">
    <property type="protein sequence ID" value="KAK9292086.1"/>
    <property type="molecule type" value="Genomic_DNA"/>
</dbReference>
<feature type="compositionally biased region" description="Polar residues" evidence="1">
    <location>
        <begin position="60"/>
        <end position="72"/>
    </location>
</feature>
<evidence type="ECO:0000256" key="2">
    <source>
        <dbReference type="SAM" id="SignalP"/>
    </source>
</evidence>
<feature type="compositionally biased region" description="Basic residues" evidence="1">
    <location>
        <begin position="112"/>
        <end position="121"/>
    </location>
</feature>
<dbReference type="Proteomes" id="UP001415857">
    <property type="component" value="Unassembled WGS sequence"/>
</dbReference>
<feature type="compositionally biased region" description="Basic and acidic residues" evidence="1">
    <location>
        <begin position="41"/>
        <end position="56"/>
    </location>
</feature>
<evidence type="ECO:0000256" key="1">
    <source>
        <dbReference type="SAM" id="MobiDB-lite"/>
    </source>
</evidence>
<dbReference type="AlphaFoldDB" id="A0AAP0S7D1"/>
<feature type="signal peptide" evidence="2">
    <location>
        <begin position="1"/>
        <end position="22"/>
    </location>
</feature>
<reference evidence="3 4" key="1">
    <citation type="journal article" date="2024" name="Plant J.">
        <title>Genome sequences and population genomics reveal climatic adaptation and genomic divergence between two closely related sweetgum species.</title>
        <authorList>
            <person name="Xu W.Q."/>
            <person name="Ren C.Q."/>
            <person name="Zhang X.Y."/>
            <person name="Comes H.P."/>
            <person name="Liu X.H."/>
            <person name="Li Y.G."/>
            <person name="Kettle C.J."/>
            <person name="Jalonen R."/>
            <person name="Gaisberger H."/>
            <person name="Ma Y.Z."/>
            <person name="Qiu Y.X."/>
        </authorList>
    </citation>
    <scope>NUCLEOTIDE SEQUENCE [LARGE SCALE GENOMIC DNA]</scope>
    <source>
        <strain evidence="3">Hangzhou</strain>
    </source>
</reference>
<organism evidence="3 4">
    <name type="scientific">Liquidambar formosana</name>
    <name type="common">Formosan gum</name>
    <dbReference type="NCBI Taxonomy" id="63359"/>
    <lineage>
        <taxon>Eukaryota</taxon>
        <taxon>Viridiplantae</taxon>
        <taxon>Streptophyta</taxon>
        <taxon>Embryophyta</taxon>
        <taxon>Tracheophyta</taxon>
        <taxon>Spermatophyta</taxon>
        <taxon>Magnoliopsida</taxon>
        <taxon>eudicotyledons</taxon>
        <taxon>Gunneridae</taxon>
        <taxon>Pentapetalae</taxon>
        <taxon>Saxifragales</taxon>
        <taxon>Altingiaceae</taxon>
        <taxon>Liquidambar</taxon>
    </lineage>
</organism>
<name>A0AAP0S7D1_LIQFO</name>
<feature type="region of interest" description="Disordered" evidence="1">
    <location>
        <begin position="41"/>
        <end position="121"/>
    </location>
</feature>
<comment type="caution">
    <text evidence="3">The sequence shown here is derived from an EMBL/GenBank/DDBJ whole genome shotgun (WGS) entry which is preliminary data.</text>
</comment>
<protein>
    <submittedName>
        <fullName evidence="3">Uncharacterized protein</fullName>
    </submittedName>
</protein>
<keyword evidence="4" id="KW-1185">Reference proteome</keyword>
<evidence type="ECO:0000313" key="3">
    <source>
        <dbReference type="EMBL" id="KAK9292086.1"/>
    </source>
</evidence>
<feature type="chain" id="PRO_5042824604" evidence="2">
    <location>
        <begin position="23"/>
        <end position="121"/>
    </location>
</feature>
<evidence type="ECO:0000313" key="4">
    <source>
        <dbReference type="Proteomes" id="UP001415857"/>
    </source>
</evidence>